<comment type="caution">
    <text evidence="1">The sequence shown here is derived from an EMBL/GenBank/DDBJ whole genome shotgun (WGS) entry which is preliminary data.</text>
</comment>
<gene>
    <name evidence="1" type="ORF">L6164_032129</name>
</gene>
<sequence length="89" mass="9848">MSMKMSSKVSANLCMVAFFFLLLFTLTHAARPGPVASSAVIPKVTQSEILEADKVNVEESCEGIGEEECLMRRTLAAHVDYIYTQKHKP</sequence>
<reference evidence="1 2" key="1">
    <citation type="journal article" date="2022" name="DNA Res.">
        <title>Chromosomal-level genome assembly of the orchid tree Bauhinia variegata (Leguminosae; Cercidoideae) supports the allotetraploid origin hypothesis of Bauhinia.</title>
        <authorList>
            <person name="Zhong Y."/>
            <person name="Chen Y."/>
            <person name="Zheng D."/>
            <person name="Pang J."/>
            <person name="Liu Y."/>
            <person name="Luo S."/>
            <person name="Meng S."/>
            <person name="Qian L."/>
            <person name="Wei D."/>
            <person name="Dai S."/>
            <person name="Zhou R."/>
        </authorList>
    </citation>
    <scope>NUCLEOTIDE SEQUENCE [LARGE SCALE GENOMIC DNA]</scope>
    <source>
        <strain evidence="1">BV-YZ2020</strain>
    </source>
</reference>
<keyword evidence="2" id="KW-1185">Reference proteome</keyword>
<protein>
    <submittedName>
        <fullName evidence="1">Uncharacterized protein</fullName>
    </submittedName>
</protein>
<name>A0ACB9KMU7_BAUVA</name>
<evidence type="ECO:0000313" key="2">
    <source>
        <dbReference type="Proteomes" id="UP000828941"/>
    </source>
</evidence>
<proteinExistence type="predicted"/>
<evidence type="ECO:0000313" key="1">
    <source>
        <dbReference type="EMBL" id="KAI4298589.1"/>
    </source>
</evidence>
<dbReference type="EMBL" id="CM039438">
    <property type="protein sequence ID" value="KAI4298589.1"/>
    <property type="molecule type" value="Genomic_DNA"/>
</dbReference>
<accession>A0ACB9KMU7</accession>
<dbReference type="Proteomes" id="UP000828941">
    <property type="component" value="Chromosome 13"/>
</dbReference>
<organism evidence="1 2">
    <name type="scientific">Bauhinia variegata</name>
    <name type="common">Purple orchid tree</name>
    <name type="synonym">Phanera variegata</name>
    <dbReference type="NCBI Taxonomy" id="167791"/>
    <lineage>
        <taxon>Eukaryota</taxon>
        <taxon>Viridiplantae</taxon>
        <taxon>Streptophyta</taxon>
        <taxon>Embryophyta</taxon>
        <taxon>Tracheophyta</taxon>
        <taxon>Spermatophyta</taxon>
        <taxon>Magnoliopsida</taxon>
        <taxon>eudicotyledons</taxon>
        <taxon>Gunneridae</taxon>
        <taxon>Pentapetalae</taxon>
        <taxon>rosids</taxon>
        <taxon>fabids</taxon>
        <taxon>Fabales</taxon>
        <taxon>Fabaceae</taxon>
        <taxon>Cercidoideae</taxon>
        <taxon>Cercideae</taxon>
        <taxon>Bauhiniinae</taxon>
        <taxon>Bauhinia</taxon>
    </lineage>
</organism>